<evidence type="ECO:0000256" key="3">
    <source>
        <dbReference type="ARBA" id="ARBA00022723"/>
    </source>
</evidence>
<dbReference type="PRINTS" id="PR00607">
    <property type="entry name" value="CYTCHROMECIE"/>
</dbReference>
<dbReference type="OrthoDB" id="9814708at2"/>
<keyword evidence="5" id="KW-0408">Iron</keyword>
<dbReference type="InterPro" id="IPR002323">
    <property type="entry name" value="Cyt_CIE"/>
</dbReference>
<keyword evidence="9" id="KW-1185">Reference proteome</keyword>
<comment type="caution">
    <text evidence="8">The sequence shown here is derived from an EMBL/GenBank/DDBJ whole genome shotgun (WGS) entry which is preliminary data.</text>
</comment>
<organism evidence="8 9">
    <name type="scientific">Zeimonas arvi</name>
    <dbReference type="NCBI Taxonomy" id="2498847"/>
    <lineage>
        <taxon>Bacteria</taxon>
        <taxon>Pseudomonadati</taxon>
        <taxon>Pseudomonadota</taxon>
        <taxon>Betaproteobacteria</taxon>
        <taxon>Burkholderiales</taxon>
        <taxon>Burkholderiaceae</taxon>
        <taxon>Zeimonas</taxon>
    </lineage>
</organism>
<dbReference type="PANTHER" id="PTHR40942">
    <property type="match status" value="1"/>
</dbReference>
<feature type="chain" id="PRO_5023077429" evidence="6">
    <location>
        <begin position="28"/>
        <end position="153"/>
    </location>
</feature>
<evidence type="ECO:0000256" key="6">
    <source>
        <dbReference type="SAM" id="SignalP"/>
    </source>
</evidence>
<dbReference type="GO" id="GO:0009055">
    <property type="term" value="F:electron transfer activity"/>
    <property type="evidence" value="ECO:0007669"/>
    <property type="project" value="InterPro"/>
</dbReference>
<dbReference type="SUPFAM" id="SSF46626">
    <property type="entry name" value="Cytochrome c"/>
    <property type="match status" value="1"/>
</dbReference>
<evidence type="ECO:0000259" key="7">
    <source>
        <dbReference type="Pfam" id="PF13442"/>
    </source>
</evidence>
<feature type="domain" description="Cytochrome c" evidence="7">
    <location>
        <begin position="46"/>
        <end position="119"/>
    </location>
</feature>
<evidence type="ECO:0000256" key="5">
    <source>
        <dbReference type="ARBA" id="ARBA00023004"/>
    </source>
</evidence>
<evidence type="ECO:0000313" key="9">
    <source>
        <dbReference type="Proteomes" id="UP000321548"/>
    </source>
</evidence>
<dbReference type="InterPro" id="IPR009056">
    <property type="entry name" value="Cyt_c-like_dom"/>
</dbReference>
<keyword evidence="1" id="KW-0813">Transport</keyword>
<protein>
    <submittedName>
        <fullName evidence="8">Cytochrome c5 family protein</fullName>
    </submittedName>
</protein>
<proteinExistence type="predicted"/>
<keyword evidence="3" id="KW-0479">Metal-binding</keyword>
<evidence type="ECO:0000256" key="2">
    <source>
        <dbReference type="ARBA" id="ARBA00022617"/>
    </source>
</evidence>
<dbReference type="PANTHER" id="PTHR40942:SF4">
    <property type="entry name" value="CYTOCHROME C5"/>
    <property type="match status" value="1"/>
</dbReference>
<dbReference type="GO" id="GO:0020037">
    <property type="term" value="F:heme binding"/>
    <property type="evidence" value="ECO:0007669"/>
    <property type="project" value="InterPro"/>
</dbReference>
<keyword evidence="2" id="KW-0349">Heme</keyword>
<evidence type="ECO:0000256" key="4">
    <source>
        <dbReference type="ARBA" id="ARBA00022982"/>
    </source>
</evidence>
<dbReference type="EMBL" id="VDUY01000005">
    <property type="protein sequence ID" value="TXL64913.1"/>
    <property type="molecule type" value="Genomic_DNA"/>
</dbReference>
<dbReference type="Gene3D" id="1.10.760.10">
    <property type="entry name" value="Cytochrome c-like domain"/>
    <property type="match status" value="1"/>
</dbReference>
<keyword evidence="6" id="KW-0732">Signal</keyword>
<dbReference type="GO" id="GO:0005506">
    <property type="term" value="F:iron ion binding"/>
    <property type="evidence" value="ECO:0007669"/>
    <property type="project" value="InterPro"/>
</dbReference>
<dbReference type="AlphaFoldDB" id="A0A5C8NUQ9"/>
<dbReference type="Proteomes" id="UP000321548">
    <property type="component" value="Unassembled WGS sequence"/>
</dbReference>
<accession>A0A5C8NUQ9</accession>
<dbReference type="Pfam" id="PF13442">
    <property type="entry name" value="Cytochrome_CBB3"/>
    <property type="match status" value="1"/>
</dbReference>
<evidence type="ECO:0000313" key="8">
    <source>
        <dbReference type="EMBL" id="TXL64913.1"/>
    </source>
</evidence>
<reference evidence="8 9" key="1">
    <citation type="submission" date="2019-06" db="EMBL/GenBank/DDBJ databases">
        <title>Quisquiliibacterium sp. nov., isolated from a maize field.</title>
        <authorList>
            <person name="Lin S.-Y."/>
            <person name="Tsai C.-F."/>
            <person name="Young C.-C."/>
        </authorList>
    </citation>
    <scope>NUCLEOTIDE SEQUENCE [LARGE SCALE GENOMIC DNA]</scope>
    <source>
        <strain evidence="8 9">CC-CFT501</strain>
    </source>
</reference>
<evidence type="ECO:0000256" key="1">
    <source>
        <dbReference type="ARBA" id="ARBA00022448"/>
    </source>
</evidence>
<dbReference type="InterPro" id="IPR036909">
    <property type="entry name" value="Cyt_c-like_dom_sf"/>
</dbReference>
<gene>
    <name evidence="8" type="ORF">FHP08_14075</name>
</gene>
<dbReference type="PROSITE" id="PS51257">
    <property type="entry name" value="PROKAR_LIPOPROTEIN"/>
    <property type="match status" value="1"/>
</dbReference>
<keyword evidence="4" id="KW-0249">Electron transport</keyword>
<sequence>MKQEPSKVKAKHSIRALALAPVVLALGACVSGGPSGSDHVPVAGGKSGEAVYQQVCRACHETGVAKAPKFGDREAWEGLIEEGQDVLTAHAWVGVRGMPPRGGDPSLTLAEFSRATAFMARAAGGDWRDPDTRMLERIRHEEKKRLKEIEKKK</sequence>
<feature type="signal peptide" evidence="6">
    <location>
        <begin position="1"/>
        <end position="27"/>
    </location>
</feature>
<name>A0A5C8NUQ9_9BURK</name>